<dbReference type="AlphaFoldDB" id="A0A1H3F0N7"/>
<keyword evidence="1" id="KW-0808">Transferase</keyword>
<evidence type="ECO:0000313" key="4">
    <source>
        <dbReference type="EMBL" id="SDX84583.1"/>
    </source>
</evidence>
<dbReference type="GO" id="GO:0016747">
    <property type="term" value="F:acyltransferase activity, transferring groups other than amino-acyl groups"/>
    <property type="evidence" value="ECO:0007669"/>
    <property type="project" value="InterPro"/>
</dbReference>
<dbReference type="Gene3D" id="3.40.630.30">
    <property type="match status" value="1"/>
</dbReference>
<dbReference type="RefSeq" id="WP_092571147.1">
    <property type="nucleotide sequence ID" value="NZ_BMXH01000006.1"/>
</dbReference>
<evidence type="ECO:0000259" key="3">
    <source>
        <dbReference type="PROSITE" id="PS51186"/>
    </source>
</evidence>
<dbReference type="PROSITE" id="PS51186">
    <property type="entry name" value="GNAT"/>
    <property type="match status" value="1"/>
</dbReference>
<dbReference type="Proteomes" id="UP000198500">
    <property type="component" value="Unassembled WGS sequence"/>
</dbReference>
<organism evidence="4 5">
    <name type="scientific">Aidingimonas halophila</name>
    <dbReference type="NCBI Taxonomy" id="574349"/>
    <lineage>
        <taxon>Bacteria</taxon>
        <taxon>Pseudomonadati</taxon>
        <taxon>Pseudomonadota</taxon>
        <taxon>Gammaproteobacteria</taxon>
        <taxon>Oceanospirillales</taxon>
        <taxon>Halomonadaceae</taxon>
        <taxon>Aidingimonas</taxon>
    </lineage>
</organism>
<keyword evidence="5" id="KW-1185">Reference proteome</keyword>
<evidence type="ECO:0000256" key="1">
    <source>
        <dbReference type="ARBA" id="ARBA00022679"/>
    </source>
</evidence>
<dbReference type="InterPro" id="IPR050832">
    <property type="entry name" value="Bact_Acetyltransf"/>
</dbReference>
<dbReference type="PANTHER" id="PTHR43877">
    <property type="entry name" value="AMINOALKYLPHOSPHONATE N-ACETYLTRANSFERASE-RELATED-RELATED"/>
    <property type="match status" value="1"/>
</dbReference>
<dbReference type="OrthoDB" id="27442at2"/>
<keyword evidence="4" id="KW-0687">Ribonucleoprotein</keyword>
<reference evidence="4 5" key="1">
    <citation type="submission" date="2016-10" db="EMBL/GenBank/DDBJ databases">
        <authorList>
            <person name="de Groot N.N."/>
        </authorList>
    </citation>
    <scope>NUCLEOTIDE SEQUENCE [LARGE SCALE GENOMIC DNA]</scope>
    <source>
        <strain evidence="4 5">DSM 19219</strain>
    </source>
</reference>
<accession>A0A1H3F0N7</accession>
<sequence length="157" mass="18404">MTIHLRYAYPADLDEMYRLERCCFDEDAFNRRQLMHMLARANASVWIAMGDLEEALGYAIILYRRNSRVARLYSFCVVPEVRRRGVGRRLIEAVECDAARRQCDRLVLEVRADNRAALALYRRTGFLLRRWLDDYYADGCAAWQMDKPISRETTIAG</sequence>
<dbReference type="EMBL" id="FNNI01000007">
    <property type="protein sequence ID" value="SDX84583.1"/>
    <property type="molecule type" value="Genomic_DNA"/>
</dbReference>
<keyword evidence="4" id="KW-0689">Ribosomal protein</keyword>
<dbReference type="SUPFAM" id="SSF55729">
    <property type="entry name" value="Acyl-CoA N-acyltransferases (Nat)"/>
    <property type="match status" value="1"/>
</dbReference>
<dbReference type="STRING" id="574349.SAMN05443545_107313"/>
<dbReference type="GO" id="GO:0005840">
    <property type="term" value="C:ribosome"/>
    <property type="evidence" value="ECO:0007669"/>
    <property type="project" value="UniProtKB-KW"/>
</dbReference>
<dbReference type="InterPro" id="IPR016181">
    <property type="entry name" value="Acyl_CoA_acyltransferase"/>
</dbReference>
<gene>
    <name evidence="4" type="ORF">SAMN05443545_107313</name>
</gene>
<dbReference type="InterPro" id="IPR000182">
    <property type="entry name" value="GNAT_dom"/>
</dbReference>
<keyword evidence="2" id="KW-0012">Acyltransferase</keyword>
<evidence type="ECO:0000313" key="5">
    <source>
        <dbReference type="Proteomes" id="UP000198500"/>
    </source>
</evidence>
<name>A0A1H3F0N7_9GAMM</name>
<dbReference type="Pfam" id="PF00583">
    <property type="entry name" value="Acetyltransf_1"/>
    <property type="match status" value="1"/>
</dbReference>
<feature type="domain" description="N-acetyltransferase" evidence="3">
    <location>
        <begin position="3"/>
        <end position="150"/>
    </location>
</feature>
<proteinExistence type="predicted"/>
<evidence type="ECO:0000256" key="2">
    <source>
        <dbReference type="ARBA" id="ARBA00023315"/>
    </source>
</evidence>
<protein>
    <submittedName>
        <fullName evidence="4">Ribosomal protein S18 acetylase RimI</fullName>
    </submittedName>
</protein>